<feature type="transmembrane region" description="Helical" evidence="1">
    <location>
        <begin position="36"/>
        <end position="56"/>
    </location>
</feature>
<dbReference type="OrthoDB" id="9816061at2"/>
<organism evidence="2 3">
    <name type="scientific">Mesobacillus selenatarsenatis (strain DSM 18680 / JCM 14380 / FERM P-15431 / SF-1)</name>
    <dbReference type="NCBI Taxonomy" id="1321606"/>
    <lineage>
        <taxon>Bacteria</taxon>
        <taxon>Bacillati</taxon>
        <taxon>Bacillota</taxon>
        <taxon>Bacilli</taxon>
        <taxon>Bacillales</taxon>
        <taxon>Bacillaceae</taxon>
        <taxon>Mesobacillus</taxon>
    </lineage>
</organism>
<evidence type="ECO:0000313" key="2">
    <source>
        <dbReference type="EMBL" id="GAM16630.1"/>
    </source>
</evidence>
<feature type="transmembrane region" description="Helical" evidence="1">
    <location>
        <begin position="92"/>
        <end position="111"/>
    </location>
</feature>
<sequence>MLLYNTYVFSTLAAVILISTILALRQKTEMTGMNGMIISMYLGMNIGLTTGVLFGTVFRGDLFLSTILSMLIGAAAGTITGALFSSAAAIEGLMSGIMGGMMGAMLGEMLLPEKSLILINIFLTISAASLFLFKILPKTKAAIKSKKYIIKPVLIFTLFIIYLYSGSLLGDDWINDLHLIKDQKQHLHHP</sequence>
<reference evidence="2 3" key="1">
    <citation type="submission" date="2013-06" db="EMBL/GenBank/DDBJ databases">
        <title>Whole genome shotgun sequence of Bacillus selenatarsenatis SF-1.</title>
        <authorList>
            <person name="Kuroda M."/>
            <person name="Sei K."/>
            <person name="Yamashita M."/>
            <person name="Ike M."/>
        </authorList>
    </citation>
    <scope>NUCLEOTIDE SEQUENCE [LARGE SCALE GENOMIC DNA]</scope>
    <source>
        <strain evidence="2 3">SF-1</strain>
    </source>
</reference>
<dbReference type="RefSeq" id="WP_052442274.1">
    <property type="nucleotide sequence ID" value="NZ_BASE01000134.1"/>
</dbReference>
<accession>A0A0A8X9I4</accession>
<dbReference type="STRING" id="1321606.SAMD00020551_4860"/>
<dbReference type="EMBL" id="BASE01000134">
    <property type="protein sequence ID" value="GAM16630.1"/>
    <property type="molecule type" value="Genomic_DNA"/>
</dbReference>
<dbReference type="AlphaFoldDB" id="A0A0A8X9I4"/>
<feature type="transmembrane region" description="Helical" evidence="1">
    <location>
        <begin position="117"/>
        <end position="136"/>
    </location>
</feature>
<keyword evidence="3" id="KW-1185">Reference proteome</keyword>
<evidence type="ECO:0000313" key="3">
    <source>
        <dbReference type="Proteomes" id="UP000031014"/>
    </source>
</evidence>
<feature type="transmembrane region" description="Helical" evidence="1">
    <location>
        <begin position="148"/>
        <end position="165"/>
    </location>
</feature>
<dbReference type="Proteomes" id="UP000031014">
    <property type="component" value="Unassembled WGS sequence"/>
</dbReference>
<feature type="transmembrane region" description="Helical" evidence="1">
    <location>
        <begin position="6"/>
        <end position="24"/>
    </location>
</feature>
<keyword evidence="1" id="KW-1133">Transmembrane helix</keyword>
<proteinExistence type="predicted"/>
<name>A0A0A8X9I4_MESS1</name>
<keyword evidence="1" id="KW-0812">Transmembrane</keyword>
<feature type="transmembrane region" description="Helical" evidence="1">
    <location>
        <begin position="62"/>
        <end position="85"/>
    </location>
</feature>
<protein>
    <submittedName>
        <fullName evidence="2">Membrane protein, putative</fullName>
    </submittedName>
</protein>
<gene>
    <name evidence="2" type="ORF">SAMD00020551_4860</name>
</gene>
<evidence type="ECO:0000256" key="1">
    <source>
        <dbReference type="SAM" id="Phobius"/>
    </source>
</evidence>
<comment type="caution">
    <text evidence="2">The sequence shown here is derived from an EMBL/GenBank/DDBJ whole genome shotgun (WGS) entry which is preliminary data.</text>
</comment>
<keyword evidence="1" id="KW-0472">Membrane</keyword>